<dbReference type="eggNOG" id="COG1846">
    <property type="taxonomic scope" value="Bacteria"/>
</dbReference>
<gene>
    <name evidence="5" type="ORF">CLORAM_02793</name>
</gene>
<dbReference type="GO" id="GO:0003700">
    <property type="term" value="F:DNA-binding transcription factor activity"/>
    <property type="evidence" value="ECO:0007669"/>
    <property type="project" value="InterPro"/>
</dbReference>
<dbReference type="SMART" id="SM00347">
    <property type="entry name" value="HTH_MARR"/>
    <property type="match status" value="1"/>
</dbReference>
<dbReference type="SUPFAM" id="SSF46785">
    <property type="entry name" value="Winged helix' DNA-binding domain"/>
    <property type="match status" value="1"/>
</dbReference>
<dbReference type="AlphaFoldDB" id="B0N859"/>
<dbReference type="InterPro" id="IPR036388">
    <property type="entry name" value="WH-like_DNA-bd_sf"/>
</dbReference>
<feature type="domain" description="HTH marR-type" evidence="4">
    <location>
        <begin position="1"/>
        <end position="151"/>
    </location>
</feature>
<name>B0N859_9FIRM</name>
<evidence type="ECO:0000313" key="6">
    <source>
        <dbReference type="Proteomes" id="UP000005798"/>
    </source>
</evidence>
<protein>
    <submittedName>
        <fullName evidence="5">Transcriptional regulator, MarR family</fullName>
    </submittedName>
</protein>
<evidence type="ECO:0000313" key="5">
    <source>
        <dbReference type="EMBL" id="EDS17997.1"/>
    </source>
</evidence>
<evidence type="ECO:0000259" key="4">
    <source>
        <dbReference type="PROSITE" id="PS50995"/>
    </source>
</evidence>
<comment type="caution">
    <text evidence="5">The sequence shown here is derived from an EMBL/GenBank/DDBJ whole genome shotgun (WGS) entry which is preliminary data.</text>
</comment>
<dbReference type="PANTHER" id="PTHR42756:SF1">
    <property type="entry name" value="TRANSCRIPTIONAL REPRESSOR OF EMRAB OPERON"/>
    <property type="match status" value="1"/>
</dbReference>
<evidence type="ECO:0000256" key="2">
    <source>
        <dbReference type="ARBA" id="ARBA00023125"/>
    </source>
</evidence>
<dbReference type="Gene3D" id="1.10.10.10">
    <property type="entry name" value="Winged helix-like DNA-binding domain superfamily/Winged helix DNA-binding domain"/>
    <property type="match status" value="1"/>
</dbReference>
<evidence type="ECO:0000256" key="3">
    <source>
        <dbReference type="ARBA" id="ARBA00023163"/>
    </source>
</evidence>
<keyword evidence="3" id="KW-0804">Transcription</keyword>
<dbReference type="HOGENOM" id="CLU_083287_16_0_9"/>
<keyword evidence="1" id="KW-0805">Transcription regulation</keyword>
<dbReference type="InterPro" id="IPR000835">
    <property type="entry name" value="HTH_MarR-typ"/>
</dbReference>
<accession>B0N859</accession>
<reference evidence="5" key="1">
    <citation type="submission" date="2007-11" db="EMBL/GenBank/DDBJ databases">
        <authorList>
            <person name="Fulton L."/>
            <person name="Clifton S."/>
            <person name="Fulton B."/>
            <person name="Xu J."/>
            <person name="Minx P."/>
            <person name="Pepin K.H."/>
            <person name="Johnson M."/>
            <person name="Thiruvilangam P."/>
            <person name="Bhonagiri V."/>
            <person name="Nash W.E."/>
            <person name="Mardis E.R."/>
            <person name="Wilson R.K."/>
        </authorList>
    </citation>
    <scope>NUCLEOTIDE SEQUENCE [LARGE SCALE GENOMIC DNA]</scope>
    <source>
        <strain evidence="5">DSM 1402</strain>
    </source>
</reference>
<dbReference type="GO" id="GO:0003677">
    <property type="term" value="F:DNA binding"/>
    <property type="evidence" value="ECO:0007669"/>
    <property type="project" value="UniProtKB-KW"/>
</dbReference>
<dbReference type="EMBL" id="ABFX02000008">
    <property type="protein sequence ID" value="EDS17997.1"/>
    <property type="molecule type" value="Genomic_DNA"/>
</dbReference>
<proteinExistence type="predicted"/>
<organism evidence="5 6">
    <name type="scientific">Thomasclavelia ramosa DSM 1402</name>
    <dbReference type="NCBI Taxonomy" id="445974"/>
    <lineage>
        <taxon>Bacteria</taxon>
        <taxon>Bacillati</taxon>
        <taxon>Bacillota</taxon>
        <taxon>Erysipelotrichia</taxon>
        <taxon>Erysipelotrichales</taxon>
        <taxon>Coprobacillaceae</taxon>
        <taxon>Thomasclavelia</taxon>
    </lineage>
</organism>
<keyword evidence="2" id="KW-0238">DNA-binding</keyword>
<evidence type="ECO:0000256" key="1">
    <source>
        <dbReference type="ARBA" id="ARBA00023015"/>
    </source>
</evidence>
<sequence>MERMMKKSSYELLGQDPKWVKKLLFAGVFIQENKLHAIFDRYNEMTSKQWLLMATMTSFTDAPDLSMLAKVMGCSRQNVKKLALSLEKQGYVILEKSPKDARSLCVVMSKQGLRFRKDMEELTDEVHQALFSEFSNEEITQYYQLSIKLMHGIDHLEVFFKNRQKGAEG</sequence>
<reference evidence="5" key="2">
    <citation type="submission" date="2014-06" db="EMBL/GenBank/DDBJ databases">
        <title>Draft genome sequence of Clostridium ramosum(DSM 1402).</title>
        <authorList>
            <person name="Sudarsanam P."/>
            <person name="Ley R."/>
            <person name="Guruge J."/>
            <person name="Turnbaugh P.J."/>
            <person name="Mahowald M."/>
            <person name="Liep D."/>
            <person name="Gordon J."/>
        </authorList>
    </citation>
    <scope>NUCLEOTIDE SEQUENCE</scope>
    <source>
        <strain evidence="5">DSM 1402</strain>
    </source>
</reference>
<dbReference type="PANTHER" id="PTHR42756">
    <property type="entry name" value="TRANSCRIPTIONAL REGULATOR, MARR"/>
    <property type="match status" value="1"/>
</dbReference>
<dbReference type="InterPro" id="IPR036390">
    <property type="entry name" value="WH_DNA-bd_sf"/>
</dbReference>
<dbReference type="PROSITE" id="PS50995">
    <property type="entry name" value="HTH_MARR_2"/>
    <property type="match status" value="1"/>
</dbReference>
<dbReference type="Proteomes" id="UP000005798">
    <property type="component" value="Unassembled WGS sequence"/>
</dbReference>
<keyword evidence="6" id="KW-1185">Reference proteome</keyword>